<keyword evidence="2 5" id="KW-0645">Protease</keyword>
<reference evidence="8" key="1">
    <citation type="submission" date="2021-05" db="EMBL/GenBank/DDBJ databases">
        <authorList>
            <person name="Pietrasiak N."/>
            <person name="Ward R."/>
            <person name="Stajich J.E."/>
            <person name="Kurbessoian T."/>
        </authorList>
    </citation>
    <scope>NUCLEOTIDE SEQUENCE</scope>
    <source>
        <strain evidence="8">GSE-NOS-MK-12-04C</strain>
    </source>
</reference>
<evidence type="ECO:0000313" key="8">
    <source>
        <dbReference type="EMBL" id="MBW4671394.1"/>
    </source>
</evidence>
<evidence type="ECO:0000256" key="5">
    <source>
        <dbReference type="PROSITE-ProRule" id="PRU01240"/>
    </source>
</evidence>
<name>A0A951QS04_9CYAN</name>
<evidence type="ECO:0000256" key="6">
    <source>
        <dbReference type="RuleBase" id="RU003355"/>
    </source>
</evidence>
<dbReference type="PROSITE" id="PS00138">
    <property type="entry name" value="SUBTILASE_SER"/>
    <property type="match status" value="1"/>
</dbReference>
<dbReference type="PANTHER" id="PTHR43399">
    <property type="entry name" value="SUBTILISIN-RELATED"/>
    <property type="match status" value="1"/>
</dbReference>
<evidence type="ECO:0000256" key="3">
    <source>
        <dbReference type="ARBA" id="ARBA00022801"/>
    </source>
</evidence>
<dbReference type="InterPro" id="IPR023828">
    <property type="entry name" value="Peptidase_S8_Ser-AS"/>
</dbReference>
<accession>A0A951QS04</accession>
<dbReference type="PANTHER" id="PTHR43399:SF4">
    <property type="entry name" value="CELL WALL-ASSOCIATED PROTEASE"/>
    <property type="match status" value="1"/>
</dbReference>
<dbReference type="GO" id="GO:0004252">
    <property type="term" value="F:serine-type endopeptidase activity"/>
    <property type="evidence" value="ECO:0007669"/>
    <property type="project" value="UniProtKB-UniRule"/>
</dbReference>
<dbReference type="PROSITE" id="PS51892">
    <property type="entry name" value="SUBTILASE"/>
    <property type="match status" value="1"/>
</dbReference>
<dbReference type="InterPro" id="IPR000209">
    <property type="entry name" value="Peptidase_S8/S53_dom"/>
</dbReference>
<feature type="active site" description="Charge relay system" evidence="5">
    <location>
        <position position="329"/>
    </location>
</feature>
<reference evidence="8" key="2">
    <citation type="journal article" date="2022" name="Microbiol. Resour. Announc.">
        <title>Metagenome Sequencing to Explore Phylogenomics of Terrestrial Cyanobacteria.</title>
        <authorList>
            <person name="Ward R.D."/>
            <person name="Stajich J.E."/>
            <person name="Johansen J.R."/>
            <person name="Huntemann M."/>
            <person name="Clum A."/>
            <person name="Foster B."/>
            <person name="Foster B."/>
            <person name="Roux S."/>
            <person name="Palaniappan K."/>
            <person name="Varghese N."/>
            <person name="Mukherjee S."/>
            <person name="Reddy T.B.K."/>
            <person name="Daum C."/>
            <person name="Copeland A."/>
            <person name="Chen I.A."/>
            <person name="Ivanova N.N."/>
            <person name="Kyrpides N.C."/>
            <person name="Shapiro N."/>
            <person name="Eloe-Fadrosh E.A."/>
            <person name="Pietrasiak N."/>
        </authorList>
    </citation>
    <scope>NUCLEOTIDE SEQUENCE</scope>
    <source>
        <strain evidence="8">GSE-NOS-MK-12-04C</strain>
    </source>
</reference>
<evidence type="ECO:0000256" key="1">
    <source>
        <dbReference type="ARBA" id="ARBA00011073"/>
    </source>
</evidence>
<protein>
    <submittedName>
        <fullName evidence="8">S8 family serine peptidase</fullName>
    </submittedName>
</protein>
<organism evidence="8 9">
    <name type="scientific">Cyanomargarita calcarea GSE-NOS-MK-12-04C</name>
    <dbReference type="NCBI Taxonomy" id="2839659"/>
    <lineage>
        <taxon>Bacteria</taxon>
        <taxon>Bacillati</taxon>
        <taxon>Cyanobacteriota</taxon>
        <taxon>Cyanophyceae</taxon>
        <taxon>Nostocales</taxon>
        <taxon>Cyanomargaritaceae</taxon>
        <taxon>Cyanomargarita</taxon>
    </lineage>
</organism>
<evidence type="ECO:0000313" key="9">
    <source>
        <dbReference type="Proteomes" id="UP000729701"/>
    </source>
</evidence>
<dbReference type="Proteomes" id="UP000729701">
    <property type="component" value="Unassembled WGS sequence"/>
</dbReference>
<dbReference type="CDD" id="cd07480">
    <property type="entry name" value="Peptidases_S8_12"/>
    <property type="match status" value="1"/>
</dbReference>
<dbReference type="InterPro" id="IPR051048">
    <property type="entry name" value="Peptidase_S8/S53_subtilisin"/>
</dbReference>
<feature type="domain" description="Peptidase S8/S53" evidence="7">
    <location>
        <begin position="116"/>
        <end position="373"/>
    </location>
</feature>
<keyword evidence="3 5" id="KW-0378">Hydrolase</keyword>
<evidence type="ECO:0000256" key="2">
    <source>
        <dbReference type="ARBA" id="ARBA00022670"/>
    </source>
</evidence>
<dbReference type="Gene3D" id="3.40.50.200">
    <property type="entry name" value="Peptidase S8/S53 domain"/>
    <property type="match status" value="1"/>
</dbReference>
<dbReference type="InterPro" id="IPR015500">
    <property type="entry name" value="Peptidase_S8_subtilisin-rel"/>
</dbReference>
<keyword evidence="4 5" id="KW-0720">Serine protease</keyword>
<evidence type="ECO:0000259" key="7">
    <source>
        <dbReference type="Pfam" id="PF00082"/>
    </source>
</evidence>
<sequence>MTIANRPRFTGRSLVLLREGVVAEGVQMLEERVTTRSVDSIVSFENLGVAVIDAAPEELTISIRGLTDSPILAIEPERFFYPIVNLKDAAISPQLTESENTWGLQVTGVVDSPATGAGIKVAILDTGLDRNHPDYQGRTIVTKSFVPNEDAQDVLGHGTHCTGTSLGGLKPSRLPRYGIAYEAEIYIGKVLGNQGFGNGAWILAGMEWALVSGCQIISMSLGSATEPGEPFSDFYENVAKRILDRGTLVIAAAGNESDRSRGKIQPVGSPANCPSIMAVAALDPNLQVADFSCGGTDAKGGQVDIAAPGVNIYSSVPMPKQYDRYAGTSMATPHVAGIAALYAQTTGLRGRELWSVLTQNALRLDLPSRDVGIGLAQAPAK</sequence>
<feature type="active site" description="Charge relay system" evidence="5">
    <location>
        <position position="157"/>
    </location>
</feature>
<dbReference type="GO" id="GO:0006508">
    <property type="term" value="P:proteolysis"/>
    <property type="evidence" value="ECO:0007669"/>
    <property type="project" value="UniProtKB-KW"/>
</dbReference>
<feature type="active site" description="Charge relay system" evidence="5">
    <location>
        <position position="125"/>
    </location>
</feature>
<gene>
    <name evidence="8" type="ORF">KME60_29225</name>
</gene>
<dbReference type="PROSITE" id="PS00136">
    <property type="entry name" value="SUBTILASE_ASP"/>
    <property type="match status" value="1"/>
</dbReference>
<dbReference type="InterPro" id="IPR023827">
    <property type="entry name" value="Peptidase_S8_Asp-AS"/>
</dbReference>
<comment type="similarity">
    <text evidence="1 5 6">Belongs to the peptidase S8 family.</text>
</comment>
<proteinExistence type="inferred from homology"/>
<dbReference type="InterPro" id="IPR036852">
    <property type="entry name" value="Peptidase_S8/S53_dom_sf"/>
</dbReference>
<dbReference type="PRINTS" id="PR00723">
    <property type="entry name" value="SUBTILISIN"/>
</dbReference>
<dbReference type="AlphaFoldDB" id="A0A951QS04"/>
<dbReference type="SUPFAM" id="SSF52743">
    <property type="entry name" value="Subtilisin-like"/>
    <property type="match status" value="1"/>
</dbReference>
<evidence type="ECO:0000256" key="4">
    <source>
        <dbReference type="ARBA" id="ARBA00022825"/>
    </source>
</evidence>
<dbReference type="Pfam" id="PF00082">
    <property type="entry name" value="Peptidase_S8"/>
    <property type="match status" value="1"/>
</dbReference>
<dbReference type="EMBL" id="JAHHGZ010000044">
    <property type="protein sequence ID" value="MBW4671394.1"/>
    <property type="molecule type" value="Genomic_DNA"/>
</dbReference>
<comment type="caution">
    <text evidence="8">The sequence shown here is derived from an EMBL/GenBank/DDBJ whole genome shotgun (WGS) entry which is preliminary data.</text>
</comment>